<dbReference type="AlphaFoldDB" id="D1Z2K7"/>
<evidence type="ECO:0000313" key="3">
    <source>
        <dbReference type="Proteomes" id="UP000001882"/>
    </source>
</evidence>
<protein>
    <submittedName>
        <fullName evidence="2">Archaeosine tRNA-ribosyltransferase</fullName>
    </submittedName>
</protein>
<dbReference type="InterPro" id="IPR015947">
    <property type="entry name" value="PUA-like_sf"/>
</dbReference>
<feature type="domain" description="PUA" evidence="1">
    <location>
        <begin position="76"/>
        <end position="150"/>
    </location>
</feature>
<keyword evidence="3" id="KW-1185">Reference proteome</keyword>
<evidence type="ECO:0000313" key="2">
    <source>
        <dbReference type="EMBL" id="BAI62929.1"/>
    </source>
</evidence>
<dbReference type="Pfam" id="PF01472">
    <property type="entry name" value="PUA"/>
    <property type="match status" value="1"/>
</dbReference>
<dbReference type="Gene3D" id="2.30.130.10">
    <property type="entry name" value="PUA domain"/>
    <property type="match status" value="1"/>
</dbReference>
<dbReference type="InterPro" id="IPR029402">
    <property type="entry name" value="TGT_C2"/>
</dbReference>
<dbReference type="GO" id="GO:0016740">
    <property type="term" value="F:transferase activity"/>
    <property type="evidence" value="ECO:0007669"/>
    <property type="project" value="UniProtKB-KW"/>
</dbReference>
<dbReference type="InterPro" id="IPR038250">
    <property type="entry name" value="TGT_C2_sf"/>
</dbReference>
<dbReference type="PATRIC" id="fig|304371.9.peg.2925"/>
<dbReference type="STRING" id="304371.MCP_2857"/>
<reference evidence="2 3" key="2">
    <citation type="journal article" date="2008" name="Int. J. Syst. Evol. Microbiol.">
        <title>Methanocella paludicola gen. nov., sp. nov., a methane-producing archaeon, the first isolate of the lineage 'Rice Cluster I', and proposal of the new archaeal order Methanocellales ord. nov.</title>
        <authorList>
            <person name="Sakai S."/>
            <person name="Imachi H."/>
            <person name="Hanada S."/>
            <person name="Ohashi A."/>
            <person name="Harada H."/>
            <person name="Kamagata Y."/>
        </authorList>
    </citation>
    <scope>NUCLEOTIDE SEQUENCE [LARGE SCALE GENOMIC DNA]</scope>
    <source>
        <strain evidence="3">DSM 17711 / JCM 13418 / NBRC 101707 / SANAE</strain>
    </source>
</reference>
<gene>
    <name evidence="2" type="ordered locus">MCP_2857</name>
</gene>
<proteinExistence type="predicted"/>
<dbReference type="KEGG" id="mpd:MCP_2857"/>
<dbReference type="PROSITE" id="PS50890">
    <property type="entry name" value="PUA"/>
    <property type="match status" value="1"/>
</dbReference>
<dbReference type="Pfam" id="PF14810">
    <property type="entry name" value="TGT_C2"/>
    <property type="match status" value="1"/>
</dbReference>
<dbReference type="Gene3D" id="3.10.450.90">
    <property type="entry name" value="ArcTGT, C2 domain"/>
    <property type="match status" value="1"/>
</dbReference>
<sequence>MMLERVRVIADYQFGRGAGAALFPNGVRFIMGRTGRLRQVLEGDKRIATLRANDGFLILSAYGGQKLKEALPFPQKRVIMNDDAAPFVAKGKTAFCKFVLDCDPEIRALEEVLLVDKDDNLLATGQALLCAAEMKAFKKGTAVSVRYGVKGKEMAPESE</sequence>
<dbReference type="GO" id="GO:0003723">
    <property type="term" value="F:RNA binding"/>
    <property type="evidence" value="ECO:0007669"/>
    <property type="project" value="InterPro"/>
</dbReference>
<dbReference type="CDD" id="cd21149">
    <property type="entry name" value="PUA_archaeosine_TGT"/>
    <property type="match status" value="1"/>
</dbReference>
<dbReference type="InterPro" id="IPR036974">
    <property type="entry name" value="PUA_sf"/>
</dbReference>
<accession>D1Z2K7</accession>
<dbReference type="SMART" id="SM00359">
    <property type="entry name" value="PUA"/>
    <property type="match status" value="1"/>
</dbReference>
<dbReference type="InterPro" id="IPR002478">
    <property type="entry name" value="PUA"/>
</dbReference>
<dbReference type="EMBL" id="AP011532">
    <property type="protein sequence ID" value="BAI62929.1"/>
    <property type="molecule type" value="Genomic_DNA"/>
</dbReference>
<dbReference type="RefSeq" id="WP_012901599.1">
    <property type="nucleotide sequence ID" value="NC_013665.1"/>
</dbReference>
<dbReference type="Proteomes" id="UP000001882">
    <property type="component" value="Chromosome"/>
</dbReference>
<dbReference type="OrthoDB" id="7576at2157"/>
<dbReference type="InParanoid" id="D1Z2K7"/>
<dbReference type="InterPro" id="IPR004521">
    <property type="entry name" value="Uncharacterised_CHP00451"/>
</dbReference>
<dbReference type="SUPFAM" id="SSF88697">
    <property type="entry name" value="PUA domain-like"/>
    <property type="match status" value="1"/>
</dbReference>
<dbReference type="NCBIfam" id="TIGR00451">
    <property type="entry name" value="unchar_dom_2"/>
    <property type="match status" value="1"/>
</dbReference>
<evidence type="ECO:0000259" key="1">
    <source>
        <dbReference type="SMART" id="SM00359"/>
    </source>
</evidence>
<organism evidence="2 3">
    <name type="scientific">Methanocella paludicola (strain DSM 17711 / JCM 13418 / NBRC 101707 / SANAE)</name>
    <dbReference type="NCBI Taxonomy" id="304371"/>
    <lineage>
        <taxon>Archaea</taxon>
        <taxon>Methanobacteriati</taxon>
        <taxon>Methanobacteriota</taxon>
        <taxon>Stenosarchaea group</taxon>
        <taxon>Methanomicrobia</taxon>
        <taxon>Methanocellales</taxon>
        <taxon>Methanocellaceae</taxon>
        <taxon>Methanocella</taxon>
    </lineage>
</organism>
<name>D1Z2K7_METPS</name>
<reference evidence="2 3" key="1">
    <citation type="journal article" date="2007" name="Appl. Environ. Microbiol.">
        <title>Isolation of key methanogens for global methane emission from rice paddy fields: a novel isolate affiliated with the clone cluster rice cluster I.</title>
        <authorList>
            <person name="Sakai S."/>
            <person name="Imachi H."/>
            <person name="Sekiguchi Y."/>
            <person name="Ohashi A."/>
            <person name="Harada H."/>
            <person name="Kamagata Y."/>
        </authorList>
    </citation>
    <scope>NUCLEOTIDE SEQUENCE [LARGE SCALE GENOMIC DNA]</scope>
    <source>
        <strain evidence="3">DSM 17711 / JCM 13418 / NBRC 101707 / SANAE</strain>
    </source>
</reference>
<dbReference type="GeneID" id="8682534"/>
<reference evidence="3" key="3">
    <citation type="journal article" date="2011" name="PLoS ONE">
        <title>Genome sequence of a mesophilic hydrogenotrophic methanogen Methanocella paludicola, the first cultivated representative of the order Methanocellales.</title>
        <authorList>
            <person name="Sakai S."/>
            <person name="Takaki Y."/>
            <person name="Shimamura S."/>
            <person name="Sekine M."/>
            <person name="Tajima T."/>
            <person name="Kosugi H."/>
            <person name="Ichikawa N."/>
            <person name="Tasumi E."/>
            <person name="Hiraki A.T."/>
            <person name="Shimizu A."/>
            <person name="Kato Y."/>
            <person name="Nishiko R."/>
            <person name="Mori K."/>
            <person name="Fujita N."/>
            <person name="Imachi H."/>
            <person name="Takai K."/>
        </authorList>
    </citation>
    <scope>NUCLEOTIDE SEQUENCE [LARGE SCALE GENOMIC DNA]</scope>
    <source>
        <strain evidence="3">DSM 17711 / JCM 13418 / NBRC 101707 / SANAE</strain>
    </source>
</reference>
<dbReference type="SUPFAM" id="SSF88802">
    <property type="entry name" value="Pre-PUA domain"/>
    <property type="match status" value="1"/>
</dbReference>
<dbReference type="eggNOG" id="arCOG00991">
    <property type="taxonomic scope" value="Archaea"/>
</dbReference>